<dbReference type="AlphaFoldDB" id="A0AAP3AMI7"/>
<comment type="caution">
    <text evidence="1">The sequence shown here is derived from an EMBL/GenBank/DDBJ whole genome shotgun (WGS) entry which is preliminary data.</text>
</comment>
<evidence type="ECO:0000313" key="1">
    <source>
        <dbReference type="EMBL" id="MCW0524407.1"/>
    </source>
</evidence>
<protein>
    <submittedName>
        <fullName evidence="1">Uncharacterized protein</fullName>
    </submittedName>
</protein>
<sequence length="293" mass="32418">KKIKSSKNQYYLKCTTSISNIVIGALTITAIQAQNVGINTPTPDPSAILEVYSTSKGVNFPHVYLNSRTDKTTITNPEESLIVFNTNPNLIGKEGYYYWSGEMWEFLFSGKNKDVLDHLTKYYSHINDASTTFSASTAFKGIKDHVIGETLSSEWTVISAPSSTITIDRNTNQNLFTYSGVMHVSNSSALIGTTFDTSFGFFINDKLVAIKPYVFNLSQTCAYDVFNFYFASENLPVGVHSVKVAVRHRTNSTGSTSFNIVYGGKNPSCTNLFNDESVKLSTTIFISQPIDKL</sequence>
<accession>A0AAP3AMI7</accession>
<proteinExistence type="predicted"/>
<dbReference type="EMBL" id="JAOZYT010000061">
    <property type="protein sequence ID" value="MCW0524407.1"/>
    <property type="molecule type" value="Genomic_DNA"/>
</dbReference>
<name>A0AAP3AMI7_RIEAN</name>
<reference evidence="1" key="1">
    <citation type="submission" date="2022-10" db="EMBL/GenBank/DDBJ databases">
        <title>Sifting through the core-genome to identify putative cross-protective antigens against Riemerella anatipestifer.</title>
        <authorList>
            <person name="Zheng X."/>
            <person name="Zhang W."/>
        </authorList>
    </citation>
    <scope>NUCLEOTIDE SEQUENCE</scope>
    <source>
        <strain evidence="1">ZWRA178</strain>
    </source>
</reference>
<evidence type="ECO:0000313" key="2">
    <source>
        <dbReference type="Proteomes" id="UP001207440"/>
    </source>
</evidence>
<organism evidence="1 2">
    <name type="scientific">Riemerella anatipestifer</name>
    <name type="common">Moraxella anatipestifer</name>
    <dbReference type="NCBI Taxonomy" id="34085"/>
    <lineage>
        <taxon>Bacteria</taxon>
        <taxon>Pseudomonadati</taxon>
        <taxon>Bacteroidota</taxon>
        <taxon>Flavobacteriia</taxon>
        <taxon>Flavobacteriales</taxon>
        <taxon>Weeksellaceae</taxon>
        <taxon>Riemerella</taxon>
    </lineage>
</organism>
<dbReference type="Proteomes" id="UP001207440">
    <property type="component" value="Unassembled WGS sequence"/>
</dbReference>
<feature type="non-terminal residue" evidence="1">
    <location>
        <position position="1"/>
    </location>
</feature>
<gene>
    <name evidence="1" type="ORF">OKE68_08780</name>
</gene>